<sequence length="477" mass="52469">MNFYKNLATGASILLLAACQPAGVPDETATPDTPRDTAAAESALSTEFTVDVSYHQLDNGLRVVLSEDDSVPTATVAVYYGVGFRNEPRGRTGFAHLFEHLMFAGSENLPHGAFDTLIYGNGGVNNGSTRYDFTNYYEVVPSNALNAVLWAEADRMRAPNLDESQLDNQREVVRNEVFVNVINQPYGGWIWIDLPMAANENWHNSHNFYGDLTDLDAASLDDAQAFFDQFYAPNNAVLVVAGAIDKDATLAMIEDLFSAIPAGDALPEIDTSEPRQEEEKFAVREDDLANQPALAVGYHMPERGTPEYYAMILIDQLLVQGDDSRLNQSLVNEEGFASGVFGGINLLGNAFNYNGPMLWTVGMIHDSEFTVSDVMTSLDATVEGVRTELVSEADVERARTKLLSDFYGTVDTATRFGLVDLLASFAMFDDDPSRINRITEGFEQVTPELIRATAQEYLRPSNRTVLEVRLADEDGSE</sequence>
<dbReference type="Proteomes" id="UP000273675">
    <property type="component" value="Unassembled WGS sequence"/>
</dbReference>
<reference evidence="9 10" key="1">
    <citation type="submission" date="2018-10" db="EMBL/GenBank/DDBJ databases">
        <title>Genomic Encyclopedia of Type Strains, Phase IV (KMG-IV): sequencing the most valuable type-strain genomes for metagenomic binning, comparative biology and taxonomic classification.</title>
        <authorList>
            <person name="Goeker M."/>
        </authorList>
    </citation>
    <scope>NUCLEOTIDE SEQUENCE [LARGE SCALE GENOMIC DNA]</scope>
    <source>
        <strain evidence="9 10">DSM 4734</strain>
    </source>
</reference>
<dbReference type="Pfam" id="PF05193">
    <property type="entry name" value="Peptidase_M16_C"/>
    <property type="match status" value="1"/>
</dbReference>
<gene>
    <name evidence="9" type="ORF">C7435_1685</name>
</gene>
<evidence type="ECO:0000256" key="6">
    <source>
        <dbReference type="SAM" id="SignalP"/>
    </source>
</evidence>
<dbReference type="InterPro" id="IPR011765">
    <property type="entry name" value="Pept_M16_N"/>
</dbReference>
<dbReference type="EMBL" id="RBIM01000003">
    <property type="protein sequence ID" value="RKR00477.1"/>
    <property type="molecule type" value="Genomic_DNA"/>
</dbReference>
<keyword evidence="3" id="KW-0378">Hydrolase</keyword>
<dbReference type="RefSeq" id="WP_075189098.1">
    <property type="nucleotide sequence ID" value="NZ_RBIM01000003.1"/>
</dbReference>
<evidence type="ECO:0000313" key="10">
    <source>
        <dbReference type="Proteomes" id="UP000273675"/>
    </source>
</evidence>
<accession>A0A495DDQ6</accession>
<dbReference type="Pfam" id="PF00675">
    <property type="entry name" value="Peptidase_M16"/>
    <property type="match status" value="1"/>
</dbReference>
<dbReference type="OrthoDB" id="9811314at2"/>
<proteinExistence type="inferred from homology"/>
<dbReference type="InterPro" id="IPR050626">
    <property type="entry name" value="Peptidase_M16"/>
</dbReference>
<keyword evidence="2" id="KW-0645">Protease</keyword>
<feature type="domain" description="Peptidase M16 C-terminal" evidence="8">
    <location>
        <begin position="219"/>
        <end position="402"/>
    </location>
</feature>
<dbReference type="PANTHER" id="PTHR43690:SF17">
    <property type="entry name" value="PROTEIN YHJJ"/>
    <property type="match status" value="1"/>
</dbReference>
<dbReference type="InterPro" id="IPR007863">
    <property type="entry name" value="Peptidase_M16_C"/>
</dbReference>
<dbReference type="GO" id="GO:0008237">
    <property type="term" value="F:metallopeptidase activity"/>
    <property type="evidence" value="ECO:0007669"/>
    <property type="project" value="UniProtKB-KW"/>
</dbReference>
<organism evidence="9 10">
    <name type="scientific">Maricaulis maris</name>
    <dbReference type="NCBI Taxonomy" id="74318"/>
    <lineage>
        <taxon>Bacteria</taxon>
        <taxon>Pseudomonadati</taxon>
        <taxon>Pseudomonadota</taxon>
        <taxon>Alphaproteobacteria</taxon>
        <taxon>Maricaulales</taxon>
        <taxon>Maricaulaceae</taxon>
        <taxon>Maricaulis</taxon>
    </lineage>
</organism>
<name>A0A495DDQ6_9PROT</name>
<evidence type="ECO:0000256" key="3">
    <source>
        <dbReference type="ARBA" id="ARBA00022801"/>
    </source>
</evidence>
<evidence type="ECO:0000256" key="4">
    <source>
        <dbReference type="ARBA" id="ARBA00022833"/>
    </source>
</evidence>
<dbReference type="GO" id="GO:0046872">
    <property type="term" value="F:metal ion binding"/>
    <property type="evidence" value="ECO:0007669"/>
    <property type="project" value="InterPro"/>
</dbReference>
<dbReference type="SUPFAM" id="SSF63411">
    <property type="entry name" value="LuxS/MPP-like metallohydrolase"/>
    <property type="match status" value="2"/>
</dbReference>
<evidence type="ECO:0000256" key="2">
    <source>
        <dbReference type="ARBA" id="ARBA00022670"/>
    </source>
</evidence>
<keyword evidence="4" id="KW-0862">Zinc</keyword>
<evidence type="ECO:0000259" key="7">
    <source>
        <dbReference type="Pfam" id="PF00675"/>
    </source>
</evidence>
<dbReference type="InterPro" id="IPR011249">
    <property type="entry name" value="Metalloenz_LuxS/M16"/>
</dbReference>
<comment type="similarity">
    <text evidence="1">Belongs to the peptidase M16 family.</text>
</comment>
<protein>
    <submittedName>
        <fullName evidence="9">Putative Zn-dependent peptidase</fullName>
    </submittedName>
</protein>
<evidence type="ECO:0000259" key="8">
    <source>
        <dbReference type="Pfam" id="PF05193"/>
    </source>
</evidence>
<comment type="caution">
    <text evidence="9">The sequence shown here is derived from an EMBL/GenBank/DDBJ whole genome shotgun (WGS) entry which is preliminary data.</text>
</comment>
<dbReference type="PROSITE" id="PS51257">
    <property type="entry name" value="PROKAR_LIPOPROTEIN"/>
    <property type="match status" value="1"/>
</dbReference>
<dbReference type="PANTHER" id="PTHR43690">
    <property type="entry name" value="NARDILYSIN"/>
    <property type="match status" value="1"/>
</dbReference>
<evidence type="ECO:0000313" key="9">
    <source>
        <dbReference type="EMBL" id="RKR00477.1"/>
    </source>
</evidence>
<feature type="signal peptide" evidence="6">
    <location>
        <begin position="1"/>
        <end position="22"/>
    </location>
</feature>
<dbReference type="AlphaFoldDB" id="A0A495DDQ6"/>
<keyword evidence="5" id="KW-0482">Metalloprotease</keyword>
<evidence type="ECO:0000256" key="5">
    <source>
        <dbReference type="ARBA" id="ARBA00023049"/>
    </source>
</evidence>
<evidence type="ECO:0000256" key="1">
    <source>
        <dbReference type="ARBA" id="ARBA00007261"/>
    </source>
</evidence>
<keyword evidence="6" id="KW-0732">Signal</keyword>
<feature type="chain" id="PRO_5019855307" evidence="6">
    <location>
        <begin position="23"/>
        <end position="477"/>
    </location>
</feature>
<dbReference type="Gene3D" id="3.30.830.10">
    <property type="entry name" value="Metalloenzyme, LuxS/M16 peptidase-like"/>
    <property type="match status" value="2"/>
</dbReference>
<feature type="domain" description="Peptidase M16 N-terminal" evidence="7">
    <location>
        <begin position="63"/>
        <end position="177"/>
    </location>
</feature>
<dbReference type="GO" id="GO:0006508">
    <property type="term" value="P:proteolysis"/>
    <property type="evidence" value="ECO:0007669"/>
    <property type="project" value="UniProtKB-KW"/>
</dbReference>